<reference evidence="3" key="1">
    <citation type="journal article" date="2016" name="Nat. Genet.">
        <title>A high-quality carrot genome assembly provides new insights into carotenoid accumulation and asterid genome evolution.</title>
        <authorList>
            <person name="Iorizzo M."/>
            <person name="Ellison S."/>
            <person name="Senalik D."/>
            <person name="Zeng P."/>
            <person name="Satapoomin P."/>
            <person name="Huang J."/>
            <person name="Bowman M."/>
            <person name="Iovene M."/>
            <person name="Sanseverino W."/>
            <person name="Cavagnaro P."/>
            <person name="Yildiz M."/>
            <person name="Macko-Podgorni A."/>
            <person name="Moranska E."/>
            <person name="Grzebelus E."/>
            <person name="Grzebelus D."/>
            <person name="Ashrafi H."/>
            <person name="Zheng Z."/>
            <person name="Cheng S."/>
            <person name="Spooner D."/>
            <person name="Van Deynze A."/>
            <person name="Simon P."/>
        </authorList>
    </citation>
    <scope>NUCLEOTIDE SEQUENCE</scope>
    <source>
        <tissue evidence="3">Leaf</tissue>
    </source>
</reference>
<dbReference type="InterPro" id="IPR025525">
    <property type="entry name" value="hAT-like_transposase_RNase-H"/>
</dbReference>
<dbReference type="InterPro" id="IPR012337">
    <property type="entry name" value="RNaseH-like_sf"/>
</dbReference>
<dbReference type="AlphaFoldDB" id="A0AAF0X4E4"/>
<protein>
    <recommendedName>
        <fullName evidence="5">HAT C-terminal dimerisation domain-containing protein</fullName>
    </recommendedName>
</protein>
<sequence length="393" mass="45454">MKYLKGSPSRLHKFYEIARQCQLSNVKKLTLDVATRWNSTYAMLDSALIYKDVFPRYHERDPFFRSIPSEEDWEKMIKVIRFLEVFHEATTIFSGFEYPTSNIFLPEIWKIKELLLSTCVDESEFMRNMAMKMKVKFDKHWSECNLLMAIASVLDPRYKMFLIHFCFPKIYLIDAEAKRNADLVLMTLHELYNHYATNHCKGMSTNSISSTSNIDSAVQLGGGKNMTKSIAEFNTWAQGIDHISPLKSDLDVYLEEGRYICSLGESFDALQWWKSNTLKFRVLSEMAKDILSVPITTVASESTFSAGGRVLDQYRSSLKPETVEALICTSDWLRADYKISNFTLNPMTRPVIFFHSSVLLFLMEKKSFQKVSIIHSIYIQKNLPTVTNPINET</sequence>
<evidence type="ECO:0000313" key="4">
    <source>
        <dbReference type="Proteomes" id="UP000077755"/>
    </source>
</evidence>
<evidence type="ECO:0008006" key="5">
    <source>
        <dbReference type="Google" id="ProtNLM"/>
    </source>
</evidence>
<reference evidence="3" key="2">
    <citation type="submission" date="2022-03" db="EMBL/GenBank/DDBJ databases">
        <title>Draft title - Genomic analysis of global carrot germplasm unveils the trajectory of domestication and the origin of high carotenoid orange carrot.</title>
        <authorList>
            <person name="Iorizzo M."/>
            <person name="Ellison S."/>
            <person name="Senalik D."/>
            <person name="Macko-Podgorni A."/>
            <person name="Grzebelus D."/>
            <person name="Bostan H."/>
            <person name="Rolling W."/>
            <person name="Curaba J."/>
            <person name="Simon P."/>
        </authorList>
    </citation>
    <scope>NUCLEOTIDE SEQUENCE</scope>
    <source>
        <tissue evidence="3">Leaf</tissue>
    </source>
</reference>
<dbReference type="PANTHER" id="PTHR23272">
    <property type="entry name" value="BED FINGER-RELATED"/>
    <property type="match status" value="1"/>
</dbReference>
<dbReference type="SUPFAM" id="SSF53098">
    <property type="entry name" value="Ribonuclease H-like"/>
    <property type="match status" value="1"/>
</dbReference>
<evidence type="ECO:0000259" key="2">
    <source>
        <dbReference type="Pfam" id="PF14372"/>
    </source>
</evidence>
<dbReference type="InterPro" id="IPR008906">
    <property type="entry name" value="HATC_C_dom"/>
</dbReference>
<organism evidence="3 4">
    <name type="scientific">Daucus carota subsp. sativus</name>
    <name type="common">Carrot</name>
    <dbReference type="NCBI Taxonomy" id="79200"/>
    <lineage>
        <taxon>Eukaryota</taxon>
        <taxon>Viridiplantae</taxon>
        <taxon>Streptophyta</taxon>
        <taxon>Embryophyta</taxon>
        <taxon>Tracheophyta</taxon>
        <taxon>Spermatophyta</taxon>
        <taxon>Magnoliopsida</taxon>
        <taxon>eudicotyledons</taxon>
        <taxon>Gunneridae</taxon>
        <taxon>Pentapetalae</taxon>
        <taxon>asterids</taxon>
        <taxon>campanulids</taxon>
        <taxon>Apiales</taxon>
        <taxon>Apiaceae</taxon>
        <taxon>Apioideae</taxon>
        <taxon>Scandiceae</taxon>
        <taxon>Daucinae</taxon>
        <taxon>Daucus</taxon>
        <taxon>Daucus sect. Daucus</taxon>
    </lineage>
</organism>
<dbReference type="Pfam" id="PF14372">
    <property type="entry name" value="hAT-like_RNase-H"/>
    <property type="match status" value="1"/>
</dbReference>
<dbReference type="GO" id="GO:0046983">
    <property type="term" value="F:protein dimerization activity"/>
    <property type="evidence" value="ECO:0007669"/>
    <property type="project" value="InterPro"/>
</dbReference>
<accession>A0AAF0X4E4</accession>
<dbReference type="PANTHER" id="PTHR23272:SF182">
    <property type="entry name" value="OS09G0381850 PROTEIN"/>
    <property type="match status" value="1"/>
</dbReference>
<evidence type="ECO:0000313" key="3">
    <source>
        <dbReference type="EMBL" id="WOH00257.1"/>
    </source>
</evidence>
<gene>
    <name evidence="3" type="ORF">DCAR_0519615</name>
</gene>
<dbReference type="Proteomes" id="UP000077755">
    <property type="component" value="Chromosome 5"/>
</dbReference>
<proteinExistence type="predicted"/>
<feature type="domain" description="hAT-like transposase RNase-H fold" evidence="2">
    <location>
        <begin position="95"/>
        <end position="195"/>
    </location>
</feature>
<feature type="domain" description="HAT C-terminal dimerisation" evidence="1">
    <location>
        <begin position="249"/>
        <end position="333"/>
    </location>
</feature>
<dbReference type="GO" id="GO:0003677">
    <property type="term" value="F:DNA binding"/>
    <property type="evidence" value="ECO:0007669"/>
    <property type="project" value="InterPro"/>
</dbReference>
<name>A0AAF0X4E4_DAUCS</name>
<evidence type="ECO:0000259" key="1">
    <source>
        <dbReference type="Pfam" id="PF05699"/>
    </source>
</evidence>
<dbReference type="EMBL" id="CP093347">
    <property type="protein sequence ID" value="WOH00257.1"/>
    <property type="molecule type" value="Genomic_DNA"/>
</dbReference>
<keyword evidence="4" id="KW-1185">Reference proteome</keyword>
<dbReference type="Pfam" id="PF05699">
    <property type="entry name" value="Dimer_Tnp_hAT"/>
    <property type="match status" value="1"/>
</dbReference>